<reference evidence="1" key="1">
    <citation type="journal article" date="2021" name="PeerJ">
        <title>Extensive microbial diversity within the chicken gut microbiome revealed by metagenomics and culture.</title>
        <authorList>
            <person name="Gilroy R."/>
            <person name="Ravi A."/>
            <person name="Getino M."/>
            <person name="Pursley I."/>
            <person name="Horton D.L."/>
            <person name="Alikhan N.F."/>
            <person name="Baker D."/>
            <person name="Gharbi K."/>
            <person name="Hall N."/>
            <person name="Watson M."/>
            <person name="Adriaenssens E.M."/>
            <person name="Foster-Nyarko E."/>
            <person name="Jarju S."/>
            <person name="Secka A."/>
            <person name="Antonio M."/>
            <person name="Oren A."/>
            <person name="Chaudhuri R.R."/>
            <person name="La Ragione R."/>
            <person name="Hildebrand F."/>
            <person name="Pallen M.J."/>
        </authorList>
    </citation>
    <scope>NUCLEOTIDE SEQUENCE</scope>
    <source>
        <strain evidence="1">USAMLcec2-132</strain>
    </source>
</reference>
<dbReference type="EMBL" id="DWWS01000049">
    <property type="protein sequence ID" value="HJC24806.1"/>
    <property type="molecule type" value="Genomic_DNA"/>
</dbReference>
<sequence>MKYSLNDYLPYIKDRHTRLVIYPNKELAAKVVAEYKHQGIKVIPVYQVLRNTSPVIPSPDSVMTAMIEYATNSPEAMLFVGIDAYLALIRTSDKRDFFSGIRMLLDRQRLNAHFLVSSRSMEGIKFDNPKYEDAIFLVRFAGQEQYENLEIQLVPSKWLKKKDSAKILVDALCKMGNYIPEGLYRFTMQEIDLPSGSYGNVTVIKDANAVLNLLYGIEADLTSEQADMLLQMCNETGISPTDTLIMYFGGETYLNCEKAPANLFDRRGDALWDLYIWLLKSRIKQNTYLYRVLQKPVTANNFLQQYVVDTAKASLRDANAKALAEERATGLMNMTAYAYETLIAKFVSETEDDVYSILFMNCGTSIELQGCIRRAAKMDLSVGLPAEFAKNAPLLESYLSPYFDYGNELLTNYFTELRRFRIMDDVDDTFVHKAYVLKVPREIEKRDTVIAQYNDGETALLIVDGMGAEYYPLLINLAKLNNLQVEQKQIVSVNLPTSTAFNRISWPKDRILQTVKRVDNILHDGSSKYENCSYEKNLAEVLRLFQGEVLPRVIAGLNIYKRVIVTADHGSSHLAVTAYRKKLTSTIPWENPDDWRYTGISVPKETSDELEEVYHPESQMTYYVVRGYNRFPKSGGKPYGLHGGATLEERLVPFIVFSDINVQELPEPSMEEFTENEAFDFL</sequence>
<proteinExistence type="predicted"/>
<evidence type="ECO:0000313" key="1">
    <source>
        <dbReference type="EMBL" id="HJC24806.1"/>
    </source>
</evidence>
<gene>
    <name evidence="1" type="primary">pglZ</name>
    <name evidence="1" type="ORF">H9761_14065</name>
</gene>
<name>A0A9D2NG00_9FIRM</name>
<organism evidence="1 2">
    <name type="scientific">Candidatus Eisenbergiella merdavium</name>
    <dbReference type="NCBI Taxonomy" id="2838551"/>
    <lineage>
        <taxon>Bacteria</taxon>
        <taxon>Bacillati</taxon>
        <taxon>Bacillota</taxon>
        <taxon>Clostridia</taxon>
        <taxon>Lachnospirales</taxon>
        <taxon>Lachnospiraceae</taxon>
        <taxon>Eisenbergiella</taxon>
    </lineage>
</organism>
<comment type="caution">
    <text evidence="1">The sequence shown here is derived from an EMBL/GenBank/DDBJ whole genome shotgun (WGS) entry which is preliminary data.</text>
</comment>
<dbReference type="Proteomes" id="UP000823891">
    <property type="component" value="Unassembled WGS sequence"/>
</dbReference>
<reference evidence="1" key="2">
    <citation type="submission" date="2021-04" db="EMBL/GenBank/DDBJ databases">
        <authorList>
            <person name="Gilroy R."/>
        </authorList>
    </citation>
    <scope>NUCLEOTIDE SEQUENCE</scope>
    <source>
        <strain evidence="1">USAMLcec2-132</strain>
    </source>
</reference>
<dbReference type="NCBIfam" id="NF033445">
    <property type="entry name" value="BREX_PglZ_4"/>
    <property type="match status" value="1"/>
</dbReference>
<protein>
    <submittedName>
        <fullName evidence="1">BREX-4 system phosphatase PglZ</fullName>
    </submittedName>
</protein>
<dbReference type="AlphaFoldDB" id="A0A9D2NG00"/>
<accession>A0A9D2NG00</accession>
<evidence type="ECO:0000313" key="2">
    <source>
        <dbReference type="Proteomes" id="UP000823891"/>
    </source>
</evidence>